<feature type="region of interest" description="Disordered" evidence="1">
    <location>
        <begin position="1"/>
        <end position="23"/>
    </location>
</feature>
<dbReference type="EMBL" id="FMXQ01000002">
    <property type="protein sequence ID" value="SDB16407.1"/>
    <property type="molecule type" value="Genomic_DNA"/>
</dbReference>
<evidence type="ECO:0000313" key="2">
    <source>
        <dbReference type="EMBL" id="SDB16407.1"/>
    </source>
</evidence>
<evidence type="ECO:0000256" key="1">
    <source>
        <dbReference type="SAM" id="MobiDB-lite"/>
    </source>
</evidence>
<dbReference type="STRING" id="665467.SAMN02982931_01302"/>
<dbReference type="Proteomes" id="UP000199071">
    <property type="component" value="Unassembled WGS sequence"/>
</dbReference>
<dbReference type="RefSeq" id="WP_090875570.1">
    <property type="nucleotide sequence ID" value="NZ_FMXQ01000002.1"/>
</dbReference>
<sequence length="95" mass="10625">MDHSEFKASTAADTPPADLQGPTRALWHTAKGDWHVAHEIVQDDDSSDAAWVHAHLHRVEGDLPNARYWYQKAGKPFTDISLDEELHDITAKLLG</sequence>
<reference evidence="2 3" key="1">
    <citation type="submission" date="2016-10" db="EMBL/GenBank/DDBJ databases">
        <authorList>
            <person name="de Groot N.N."/>
        </authorList>
    </citation>
    <scope>NUCLEOTIDE SEQUENCE [LARGE SCALE GENOMIC DNA]</scope>
    <source>
        <strain evidence="2 3">ATCC 35022</strain>
    </source>
</reference>
<proteinExistence type="predicted"/>
<name>A0A1G6B6X2_9HYPH</name>
<dbReference type="AlphaFoldDB" id="A0A1G6B6X2"/>
<dbReference type="OrthoDB" id="370799at2"/>
<accession>A0A1G6B6X2</accession>
<evidence type="ECO:0000313" key="3">
    <source>
        <dbReference type="Proteomes" id="UP000199071"/>
    </source>
</evidence>
<keyword evidence="3" id="KW-1185">Reference proteome</keyword>
<protein>
    <submittedName>
        <fullName evidence="2">Uncharacterized protein</fullName>
    </submittedName>
</protein>
<gene>
    <name evidence="2" type="ORF">SAMN02982931_01302</name>
</gene>
<organism evidence="2 3">
    <name type="scientific">Bauldia litoralis</name>
    <dbReference type="NCBI Taxonomy" id="665467"/>
    <lineage>
        <taxon>Bacteria</taxon>
        <taxon>Pseudomonadati</taxon>
        <taxon>Pseudomonadota</taxon>
        <taxon>Alphaproteobacteria</taxon>
        <taxon>Hyphomicrobiales</taxon>
        <taxon>Kaistiaceae</taxon>
        <taxon>Bauldia</taxon>
    </lineage>
</organism>